<evidence type="ECO:0000313" key="1">
    <source>
        <dbReference type="Proteomes" id="UP000095280"/>
    </source>
</evidence>
<name>A0A1I8HAK9_9PLAT</name>
<reference evidence="2" key="1">
    <citation type="submission" date="2016-11" db="UniProtKB">
        <authorList>
            <consortium name="WormBaseParasite"/>
        </authorList>
    </citation>
    <scope>IDENTIFICATION</scope>
</reference>
<dbReference type="Proteomes" id="UP000095280">
    <property type="component" value="Unplaced"/>
</dbReference>
<protein>
    <submittedName>
        <fullName evidence="2">Transmembrane protein</fullName>
    </submittedName>
</protein>
<organism evidence="1 2">
    <name type="scientific">Macrostomum lignano</name>
    <dbReference type="NCBI Taxonomy" id="282301"/>
    <lineage>
        <taxon>Eukaryota</taxon>
        <taxon>Metazoa</taxon>
        <taxon>Spiralia</taxon>
        <taxon>Lophotrochozoa</taxon>
        <taxon>Platyhelminthes</taxon>
        <taxon>Rhabditophora</taxon>
        <taxon>Macrostomorpha</taxon>
        <taxon>Macrostomida</taxon>
        <taxon>Macrostomidae</taxon>
        <taxon>Macrostomum</taxon>
    </lineage>
</organism>
<keyword evidence="1" id="KW-1185">Reference proteome</keyword>
<dbReference type="AlphaFoldDB" id="A0A1I8HAK9"/>
<proteinExistence type="predicted"/>
<evidence type="ECO:0000313" key="2">
    <source>
        <dbReference type="WBParaSite" id="maker-uti_cns_0005265-snap-gene-0.2-mRNA-1"/>
    </source>
</evidence>
<sequence>MHCLLRHLRRPCLDSAFMPAGTVSKALFQHLLRAQEDSIRTFPRGGLLEDDSAQSATEAFHAVSGNSNQRGQLRETSNRLSTSVARHHSFSRSNGSSCCSGRCTDLCRLSCYTRPLLASMTAMMQQNQQPMQQLATTIRPASTPVASTPASDAHDPAGLIRSTILKNALPDPAAILGFWDAFVYRVDRSSLNDVDKYEALRCLLSGSALKKLGAFDGYQPNDYAEACRVLQANYSNTSASNFGELEEFTDALRLATGQLLRLGELACTLDSDVYALWSRLPLELQSEIRNLRASNRRLLLLSCLAATLLCGLGCSSAKKTKYVGCFYGHGKFLREGQKSKDMTVEHCAYLCTAYVRDKNCIRLKRLLLLSCLAATLLCGLGCSSAKKTKYVGCFYGHGKFLREGQKSKDMTVEHCAYLCTAYLPGIAGREL</sequence>
<accession>A0A1I8HAK9</accession>
<dbReference type="WBParaSite" id="maker-uti_cns_0005265-snap-gene-0.2-mRNA-1">
    <property type="protein sequence ID" value="maker-uti_cns_0005265-snap-gene-0.2-mRNA-1"/>
    <property type="gene ID" value="maker-uti_cns_0005265-snap-gene-0.2"/>
</dbReference>